<evidence type="ECO:0000313" key="2">
    <source>
        <dbReference type="Proteomes" id="UP001206925"/>
    </source>
</evidence>
<reference evidence="1" key="1">
    <citation type="submission" date="2022-06" db="EMBL/GenBank/DDBJ databases">
        <title>Uncovering the hologenomic basis of an extraordinary plant invasion.</title>
        <authorList>
            <person name="Bieker V.C."/>
            <person name="Martin M.D."/>
            <person name="Gilbert T."/>
            <person name="Hodgins K."/>
            <person name="Battlay P."/>
            <person name="Petersen B."/>
            <person name="Wilson J."/>
        </authorList>
    </citation>
    <scope>NUCLEOTIDE SEQUENCE</scope>
    <source>
        <strain evidence="1">AA19_3_7</strain>
        <tissue evidence="1">Leaf</tissue>
    </source>
</reference>
<evidence type="ECO:0000313" key="1">
    <source>
        <dbReference type="EMBL" id="KAI7750501.1"/>
    </source>
</evidence>
<organism evidence="1 2">
    <name type="scientific">Ambrosia artemisiifolia</name>
    <name type="common">Common ragweed</name>
    <dbReference type="NCBI Taxonomy" id="4212"/>
    <lineage>
        <taxon>Eukaryota</taxon>
        <taxon>Viridiplantae</taxon>
        <taxon>Streptophyta</taxon>
        <taxon>Embryophyta</taxon>
        <taxon>Tracheophyta</taxon>
        <taxon>Spermatophyta</taxon>
        <taxon>Magnoliopsida</taxon>
        <taxon>eudicotyledons</taxon>
        <taxon>Gunneridae</taxon>
        <taxon>Pentapetalae</taxon>
        <taxon>asterids</taxon>
        <taxon>campanulids</taxon>
        <taxon>Asterales</taxon>
        <taxon>Asteraceae</taxon>
        <taxon>Asteroideae</taxon>
        <taxon>Heliantheae alliance</taxon>
        <taxon>Heliantheae</taxon>
        <taxon>Ambrosia</taxon>
    </lineage>
</organism>
<gene>
    <name evidence="1" type="ORF">M8C21_004889</name>
</gene>
<name>A0AAD5D1S6_AMBAR</name>
<dbReference type="EMBL" id="JAMZMK010006146">
    <property type="protein sequence ID" value="KAI7750501.1"/>
    <property type="molecule type" value="Genomic_DNA"/>
</dbReference>
<comment type="caution">
    <text evidence="1">The sequence shown here is derived from an EMBL/GenBank/DDBJ whole genome shotgun (WGS) entry which is preliminary data.</text>
</comment>
<proteinExistence type="predicted"/>
<keyword evidence="2" id="KW-1185">Reference proteome</keyword>
<dbReference type="AlphaFoldDB" id="A0AAD5D1S6"/>
<sequence length="140" mass="15870">MVVVVIVERYHLGWIPTNLWLPWLPTSHWCQQLLRKYKGRSGKHRKKQRRSCTWCLMSDEEPALMIEGFTGGPVSLYFSATRFKLNDDAGSRPCGGLGISIYSGAVLKGFYSTATALRTSLLKVMVSSLSVFFWWASFLS</sequence>
<protein>
    <submittedName>
        <fullName evidence="1">Uncharacterized protein</fullName>
    </submittedName>
</protein>
<accession>A0AAD5D1S6</accession>
<dbReference type="Proteomes" id="UP001206925">
    <property type="component" value="Unassembled WGS sequence"/>
</dbReference>